<dbReference type="InterPro" id="IPR047218">
    <property type="entry name" value="YocR/YhdH-like"/>
</dbReference>
<feature type="transmembrane region" description="Helical" evidence="7">
    <location>
        <begin position="50"/>
        <end position="70"/>
    </location>
</feature>
<comment type="subcellular location">
    <subcellularLocation>
        <location evidence="1">Membrane</location>
        <topology evidence="1">Multi-pass membrane protein</topology>
    </subcellularLocation>
</comment>
<feature type="transmembrane region" description="Helical" evidence="7">
    <location>
        <begin position="156"/>
        <end position="175"/>
    </location>
</feature>
<evidence type="ECO:0000256" key="6">
    <source>
        <dbReference type="RuleBase" id="RU003732"/>
    </source>
</evidence>
<dbReference type="GO" id="GO:0015293">
    <property type="term" value="F:symporter activity"/>
    <property type="evidence" value="ECO:0007669"/>
    <property type="project" value="UniProtKB-KW"/>
</dbReference>
<dbReference type="RefSeq" id="WP_091821624.1">
    <property type="nucleotide sequence ID" value="NZ_FNRJ01000001.1"/>
</dbReference>
<dbReference type="EMBL" id="FNRJ01000001">
    <property type="protein sequence ID" value="SDZ99805.1"/>
    <property type="molecule type" value="Genomic_DNA"/>
</dbReference>
<dbReference type="OrthoDB" id="9762833at2"/>
<evidence type="ECO:0000256" key="5">
    <source>
        <dbReference type="ARBA" id="ARBA00023136"/>
    </source>
</evidence>
<keyword evidence="5 7" id="KW-0472">Membrane</keyword>
<accession>A0A1H3XK15</accession>
<dbReference type="Proteomes" id="UP000242469">
    <property type="component" value="Unassembled WGS sequence"/>
</dbReference>
<evidence type="ECO:0000256" key="1">
    <source>
        <dbReference type="ARBA" id="ARBA00004141"/>
    </source>
</evidence>
<dbReference type="GO" id="GO:0016020">
    <property type="term" value="C:membrane"/>
    <property type="evidence" value="ECO:0007669"/>
    <property type="project" value="UniProtKB-SubCell"/>
</dbReference>
<feature type="transmembrane region" description="Helical" evidence="7">
    <location>
        <begin position="311"/>
        <end position="334"/>
    </location>
</feature>
<feature type="transmembrane region" description="Helical" evidence="7">
    <location>
        <begin position="437"/>
        <end position="458"/>
    </location>
</feature>
<proteinExistence type="inferred from homology"/>
<keyword evidence="3 6" id="KW-0812">Transmembrane</keyword>
<dbReference type="STRING" id="1122198.SAMN02745729_101180"/>
<dbReference type="AlphaFoldDB" id="A0A1H3XK15"/>
<dbReference type="PANTHER" id="PTHR42948:SF1">
    <property type="entry name" value="TRANSPORTER"/>
    <property type="match status" value="1"/>
</dbReference>
<dbReference type="NCBIfam" id="NF037979">
    <property type="entry name" value="Na_transp"/>
    <property type="match status" value="1"/>
</dbReference>
<evidence type="ECO:0000313" key="9">
    <source>
        <dbReference type="Proteomes" id="UP000242469"/>
    </source>
</evidence>
<protein>
    <recommendedName>
        <fullName evidence="6">Transporter</fullName>
    </recommendedName>
</protein>
<keyword evidence="2 6" id="KW-0813">Transport</keyword>
<dbReference type="PROSITE" id="PS00610">
    <property type="entry name" value="NA_NEUROTRAN_SYMP_1"/>
    <property type="match status" value="1"/>
</dbReference>
<feature type="transmembrane region" description="Helical" evidence="7">
    <location>
        <begin position="187"/>
        <end position="209"/>
    </location>
</feature>
<comment type="similarity">
    <text evidence="6">Belongs to the sodium:neurotransmitter symporter (SNF) (TC 2.A.22) family.</text>
</comment>
<name>A0A1H3XK15_9GAMM</name>
<dbReference type="PANTHER" id="PTHR42948">
    <property type="entry name" value="TRANSPORTER"/>
    <property type="match status" value="1"/>
</dbReference>
<evidence type="ECO:0000256" key="3">
    <source>
        <dbReference type="ARBA" id="ARBA00022692"/>
    </source>
</evidence>
<dbReference type="PRINTS" id="PR00176">
    <property type="entry name" value="NANEUSMPORT"/>
</dbReference>
<evidence type="ECO:0000256" key="2">
    <source>
        <dbReference type="ARBA" id="ARBA00022448"/>
    </source>
</evidence>
<feature type="transmembrane region" description="Helical" evidence="7">
    <location>
        <begin position="265"/>
        <end position="291"/>
    </location>
</feature>
<dbReference type="SUPFAM" id="SSF161070">
    <property type="entry name" value="SNF-like"/>
    <property type="match status" value="1"/>
</dbReference>
<evidence type="ECO:0000256" key="4">
    <source>
        <dbReference type="ARBA" id="ARBA00022989"/>
    </source>
</evidence>
<feature type="transmembrane region" description="Helical" evidence="7">
    <location>
        <begin position="21"/>
        <end position="38"/>
    </location>
</feature>
<dbReference type="PROSITE" id="PS50267">
    <property type="entry name" value="NA_NEUROTRAN_SYMP_3"/>
    <property type="match status" value="1"/>
</dbReference>
<dbReference type="CDD" id="cd10336">
    <property type="entry name" value="SLC6sbd_Tyt1-Like"/>
    <property type="match status" value="1"/>
</dbReference>
<evidence type="ECO:0000256" key="7">
    <source>
        <dbReference type="SAM" id="Phobius"/>
    </source>
</evidence>
<evidence type="ECO:0000313" key="8">
    <source>
        <dbReference type="EMBL" id="SDZ99805.1"/>
    </source>
</evidence>
<keyword evidence="9" id="KW-1185">Reference proteome</keyword>
<dbReference type="InterPro" id="IPR037272">
    <property type="entry name" value="SNS_sf"/>
</dbReference>
<feature type="transmembrane region" description="Helical" evidence="7">
    <location>
        <begin position="229"/>
        <end position="253"/>
    </location>
</feature>
<feature type="transmembrane region" description="Helical" evidence="7">
    <location>
        <begin position="355"/>
        <end position="378"/>
    </location>
</feature>
<feature type="transmembrane region" description="Helical" evidence="7">
    <location>
        <begin position="398"/>
        <end position="416"/>
    </location>
</feature>
<keyword evidence="6" id="KW-0769">Symport</keyword>
<organism evidence="8 9">
    <name type="scientific">Marinobacterium iners DSM 11526</name>
    <dbReference type="NCBI Taxonomy" id="1122198"/>
    <lineage>
        <taxon>Bacteria</taxon>
        <taxon>Pseudomonadati</taxon>
        <taxon>Pseudomonadota</taxon>
        <taxon>Gammaproteobacteria</taxon>
        <taxon>Oceanospirillales</taxon>
        <taxon>Oceanospirillaceae</taxon>
        <taxon>Marinobacterium</taxon>
    </lineage>
</organism>
<reference evidence="9" key="1">
    <citation type="submission" date="2016-10" db="EMBL/GenBank/DDBJ databases">
        <authorList>
            <person name="Varghese N."/>
            <person name="Submissions S."/>
        </authorList>
    </citation>
    <scope>NUCLEOTIDE SEQUENCE [LARGE SCALE GENOMIC DNA]</scope>
    <source>
        <strain evidence="9">DSM 11526</strain>
    </source>
</reference>
<dbReference type="Pfam" id="PF00209">
    <property type="entry name" value="SNF"/>
    <property type="match status" value="2"/>
</dbReference>
<gene>
    <name evidence="8" type="ORF">SAMN02745729_101180</name>
</gene>
<dbReference type="InterPro" id="IPR000175">
    <property type="entry name" value="Na/ntran_symport"/>
</dbReference>
<feature type="transmembrane region" description="Helical" evidence="7">
    <location>
        <begin position="105"/>
        <end position="128"/>
    </location>
</feature>
<sequence>MNNISNPSAGRMPAQQWSTRLAFVLVAAGAAVGLGNIWKFPYIAGENGGGAFVLVYLACIAVLGLPLLMAEVLIGRRGQQNPVNSMAALAQEAGASPLWKNVGRLGVLTGFLLLSFYVVVAGWALAYIPLTASGVFAQLQPAEIGQQFDAHLHNPWVLIGWGTLVLVLTLGIVGRGVRSGLEKAANLLMPLLFLFLVILVGFAASSGHFAQAAAFMFSPDFSKLSASGILLALGHAFFTLSIGGGAMMVYGSYLPKSVSIVRTSILIAILDTAAALLAGMAIFPIVFAHGLEPAGGPGLIFVTLPIAFGQMPFGTLFGTLFFVMLSVAALTSAFSLIEPAIAWLTEKRGMSRLKACLLGGGGIWLLSLGTVFSFNIGADWTLAGKTFFEALDYLTSGWMLPLGALCMALFTAWVMKPEHTAEELGARKGVLRIWLRLMRYLVPVIILVIFLQAVGVIAL</sequence>
<keyword evidence="4 7" id="KW-1133">Transmembrane helix</keyword>